<sequence length="245" mass="25414">MPERLLAFDTSTDVLSVAVRHGDRVLSHSGAGGAQSSTTLIPLIQQMLREAGLTLGMLDAIAFGRGPGSFTGLRTACAVAQGLAFGAGLRLLPVDTLAAVADEARHRFGVRQVVAVLDARMDQVYAARCDFEAPEGAMAVKSELLAPEALDVPAGWALAGNAFAAYGTRLPAGSARHEVLPTAEAMLRLAPALLAAGHDVAPADAWPLYVRDKVAQTTDERAALKAAAAVTAATPATADDHERRS</sequence>
<feature type="domain" description="Gcp-like" evidence="1">
    <location>
        <begin position="36"/>
        <end position="151"/>
    </location>
</feature>
<dbReference type="Gene3D" id="3.30.420.40">
    <property type="match status" value="2"/>
</dbReference>
<comment type="caution">
    <text evidence="2">The sequence shown here is derived from an EMBL/GenBank/DDBJ whole genome shotgun (WGS) entry which is preliminary data.</text>
</comment>
<dbReference type="RefSeq" id="WP_307690108.1">
    <property type="nucleotide sequence ID" value="NZ_JAUSRO010000007.1"/>
</dbReference>
<protein>
    <submittedName>
        <fullName evidence="2">tRNA threonylcarbamoyladenosine biosynthesis protein TsaB</fullName>
    </submittedName>
</protein>
<dbReference type="Proteomes" id="UP001226867">
    <property type="component" value="Unassembled WGS sequence"/>
</dbReference>
<evidence type="ECO:0000259" key="1">
    <source>
        <dbReference type="Pfam" id="PF00814"/>
    </source>
</evidence>
<accession>A0ABT9S7F5</accession>
<dbReference type="InterPro" id="IPR022496">
    <property type="entry name" value="T6A_TsaB"/>
</dbReference>
<dbReference type="Pfam" id="PF00814">
    <property type="entry name" value="TsaD"/>
    <property type="match status" value="1"/>
</dbReference>
<dbReference type="NCBIfam" id="TIGR03725">
    <property type="entry name" value="T6A_YeaZ"/>
    <property type="match status" value="1"/>
</dbReference>
<dbReference type="InterPro" id="IPR000905">
    <property type="entry name" value="Gcp-like_dom"/>
</dbReference>
<dbReference type="CDD" id="cd24032">
    <property type="entry name" value="ASKHA_NBD_TsaB"/>
    <property type="match status" value="1"/>
</dbReference>
<dbReference type="SUPFAM" id="SSF53067">
    <property type="entry name" value="Actin-like ATPase domain"/>
    <property type="match status" value="2"/>
</dbReference>
<name>A0ABT9S7F5_9BURK</name>
<dbReference type="PANTHER" id="PTHR11735">
    <property type="entry name" value="TRNA N6-ADENOSINE THREONYLCARBAMOYLTRANSFERASE"/>
    <property type="match status" value="1"/>
</dbReference>
<dbReference type="PANTHER" id="PTHR11735:SF11">
    <property type="entry name" value="TRNA THREONYLCARBAMOYLADENOSINE BIOSYNTHESIS PROTEIN TSAB"/>
    <property type="match status" value="1"/>
</dbReference>
<gene>
    <name evidence="2" type="ORF">J2W36_002560</name>
</gene>
<dbReference type="EMBL" id="JAUSRO010000007">
    <property type="protein sequence ID" value="MDP9900297.1"/>
    <property type="molecule type" value="Genomic_DNA"/>
</dbReference>
<dbReference type="InterPro" id="IPR043129">
    <property type="entry name" value="ATPase_NBD"/>
</dbReference>
<reference evidence="2 3" key="1">
    <citation type="submission" date="2023-07" db="EMBL/GenBank/DDBJ databases">
        <title>Sorghum-associated microbial communities from plants grown in Nebraska, USA.</title>
        <authorList>
            <person name="Schachtman D."/>
        </authorList>
    </citation>
    <scope>NUCLEOTIDE SEQUENCE [LARGE SCALE GENOMIC DNA]</scope>
    <source>
        <strain evidence="2 3">DS1607</strain>
    </source>
</reference>
<keyword evidence="3" id="KW-1185">Reference proteome</keyword>
<evidence type="ECO:0000313" key="3">
    <source>
        <dbReference type="Proteomes" id="UP001226867"/>
    </source>
</evidence>
<evidence type="ECO:0000313" key="2">
    <source>
        <dbReference type="EMBL" id="MDP9900297.1"/>
    </source>
</evidence>
<proteinExistence type="predicted"/>
<organism evidence="2 3">
    <name type="scientific">Variovorax ginsengisoli</name>
    <dbReference type="NCBI Taxonomy" id="363844"/>
    <lineage>
        <taxon>Bacteria</taxon>
        <taxon>Pseudomonadati</taxon>
        <taxon>Pseudomonadota</taxon>
        <taxon>Betaproteobacteria</taxon>
        <taxon>Burkholderiales</taxon>
        <taxon>Comamonadaceae</taxon>
        <taxon>Variovorax</taxon>
    </lineage>
</organism>